<reference evidence="2" key="1">
    <citation type="submission" date="2023-03" db="EMBL/GenBank/DDBJ databases">
        <title>Massive genome expansion in bonnet fungi (Mycena s.s.) driven by repeated elements and novel gene families across ecological guilds.</title>
        <authorList>
            <consortium name="Lawrence Berkeley National Laboratory"/>
            <person name="Harder C.B."/>
            <person name="Miyauchi S."/>
            <person name="Viragh M."/>
            <person name="Kuo A."/>
            <person name="Thoen E."/>
            <person name="Andreopoulos B."/>
            <person name="Lu D."/>
            <person name="Skrede I."/>
            <person name="Drula E."/>
            <person name="Henrissat B."/>
            <person name="Morin E."/>
            <person name="Kohler A."/>
            <person name="Barry K."/>
            <person name="LaButti K."/>
            <person name="Morin E."/>
            <person name="Salamov A."/>
            <person name="Lipzen A."/>
            <person name="Mereny Z."/>
            <person name="Hegedus B."/>
            <person name="Baldrian P."/>
            <person name="Stursova M."/>
            <person name="Weitz H."/>
            <person name="Taylor A."/>
            <person name="Grigoriev I.V."/>
            <person name="Nagy L.G."/>
            <person name="Martin F."/>
            <person name="Kauserud H."/>
        </authorList>
    </citation>
    <scope>NUCLEOTIDE SEQUENCE</scope>
    <source>
        <strain evidence="2">CBHHK002</strain>
    </source>
</reference>
<proteinExistence type="predicted"/>
<protein>
    <recommendedName>
        <fullName evidence="4">Endoplasmic reticulum-based factor for assembly of V-ATPase-domain-containing protein</fullName>
    </recommendedName>
</protein>
<evidence type="ECO:0008006" key="4">
    <source>
        <dbReference type="Google" id="ProtNLM"/>
    </source>
</evidence>
<evidence type="ECO:0000313" key="3">
    <source>
        <dbReference type="Proteomes" id="UP001218218"/>
    </source>
</evidence>
<dbReference type="EMBL" id="JARIHO010000009">
    <property type="protein sequence ID" value="KAJ7355584.1"/>
    <property type="molecule type" value="Genomic_DNA"/>
</dbReference>
<keyword evidence="1" id="KW-1133">Transmembrane helix</keyword>
<dbReference type="Pfam" id="PF11712">
    <property type="entry name" value="Vma12"/>
    <property type="match status" value="1"/>
</dbReference>
<evidence type="ECO:0000256" key="1">
    <source>
        <dbReference type="SAM" id="Phobius"/>
    </source>
</evidence>
<dbReference type="Proteomes" id="UP001218218">
    <property type="component" value="Unassembled WGS sequence"/>
</dbReference>
<name>A0AAD7ADH4_9AGAR</name>
<feature type="transmembrane region" description="Helical" evidence="1">
    <location>
        <begin position="147"/>
        <end position="167"/>
    </location>
</feature>
<accession>A0AAD7ADH4</accession>
<keyword evidence="1" id="KW-0812">Transmembrane</keyword>
<sequence length="226" mass="24562">MSGLNISLEAHLLQMLTPLPPLLPPQLASELKQYILEPVPPTLPYTLLQSISQWSRTPTGQAALQSVSLEPQSYSMVALLAGSVTSPERKFPLYVPDKSPEEAAALKAAERKAITSLLNALLSVIGSGFAAWWAAGKTGWKYEWQVLFSLGVAAVVAISEAVLYLIWDARRSRTLTRPRRKLKASAKRKDDGQQVIDASRIENGVSRGLRQRAVKTAADSGENTAS</sequence>
<gene>
    <name evidence="2" type="ORF">DFH08DRAFT_772692</name>
</gene>
<organism evidence="2 3">
    <name type="scientific">Mycena albidolilacea</name>
    <dbReference type="NCBI Taxonomy" id="1033008"/>
    <lineage>
        <taxon>Eukaryota</taxon>
        <taxon>Fungi</taxon>
        <taxon>Dikarya</taxon>
        <taxon>Basidiomycota</taxon>
        <taxon>Agaricomycotina</taxon>
        <taxon>Agaricomycetes</taxon>
        <taxon>Agaricomycetidae</taxon>
        <taxon>Agaricales</taxon>
        <taxon>Marasmiineae</taxon>
        <taxon>Mycenaceae</taxon>
        <taxon>Mycena</taxon>
    </lineage>
</organism>
<comment type="caution">
    <text evidence="2">The sequence shown here is derived from an EMBL/GenBank/DDBJ whole genome shotgun (WGS) entry which is preliminary data.</text>
</comment>
<dbReference type="InterPro" id="IPR021013">
    <property type="entry name" value="ATPase_Vma12"/>
</dbReference>
<dbReference type="AlphaFoldDB" id="A0AAD7ADH4"/>
<evidence type="ECO:0000313" key="2">
    <source>
        <dbReference type="EMBL" id="KAJ7355584.1"/>
    </source>
</evidence>
<feature type="transmembrane region" description="Helical" evidence="1">
    <location>
        <begin position="117"/>
        <end position="135"/>
    </location>
</feature>
<keyword evidence="3" id="KW-1185">Reference proteome</keyword>
<keyword evidence="1" id="KW-0472">Membrane</keyword>
<dbReference type="GO" id="GO:0070072">
    <property type="term" value="P:vacuolar proton-transporting V-type ATPase complex assembly"/>
    <property type="evidence" value="ECO:0007669"/>
    <property type="project" value="InterPro"/>
</dbReference>